<organism evidence="2 3">
    <name type="scientific">Pararcticibacter amylolyticus</name>
    <dbReference type="NCBI Taxonomy" id="2173175"/>
    <lineage>
        <taxon>Bacteria</taxon>
        <taxon>Pseudomonadati</taxon>
        <taxon>Bacteroidota</taxon>
        <taxon>Sphingobacteriia</taxon>
        <taxon>Sphingobacteriales</taxon>
        <taxon>Sphingobacteriaceae</taxon>
        <taxon>Pararcticibacter</taxon>
    </lineage>
</organism>
<dbReference type="EMBL" id="QEAS01000001">
    <property type="protein sequence ID" value="PWG82365.1"/>
    <property type="molecule type" value="Genomic_DNA"/>
</dbReference>
<comment type="caution">
    <text evidence="2">The sequence shown here is derived from an EMBL/GenBank/DDBJ whole genome shotgun (WGS) entry which is preliminary data.</text>
</comment>
<keyword evidence="3" id="KW-1185">Reference proteome</keyword>
<keyword evidence="1" id="KW-0812">Transmembrane</keyword>
<proteinExistence type="predicted"/>
<evidence type="ECO:0000313" key="3">
    <source>
        <dbReference type="Proteomes" id="UP000245647"/>
    </source>
</evidence>
<dbReference type="Proteomes" id="UP000245647">
    <property type="component" value="Unassembled WGS sequence"/>
</dbReference>
<evidence type="ECO:0000256" key="1">
    <source>
        <dbReference type="SAM" id="Phobius"/>
    </source>
</evidence>
<protein>
    <submittedName>
        <fullName evidence="2">Uncharacterized protein</fullName>
    </submittedName>
</protein>
<keyword evidence="1" id="KW-1133">Transmembrane helix</keyword>
<gene>
    <name evidence="2" type="ORF">DDR33_00390</name>
</gene>
<accession>A0A2U2PLT1</accession>
<reference evidence="2 3" key="1">
    <citation type="submission" date="2018-04" db="EMBL/GenBank/DDBJ databases">
        <title>Pedobacter chongqingensis sp. nov., isolated from a rottenly hemp rope.</title>
        <authorList>
            <person name="Cai Y."/>
        </authorList>
    </citation>
    <scope>NUCLEOTIDE SEQUENCE [LARGE SCALE GENOMIC DNA]</scope>
    <source>
        <strain evidence="2 3">FJ4-8</strain>
    </source>
</reference>
<dbReference type="RefSeq" id="WP_109413784.1">
    <property type="nucleotide sequence ID" value="NZ_QEAS01000001.1"/>
</dbReference>
<dbReference type="OrthoDB" id="1376970at2"/>
<evidence type="ECO:0000313" key="2">
    <source>
        <dbReference type="EMBL" id="PWG82365.1"/>
    </source>
</evidence>
<dbReference type="AlphaFoldDB" id="A0A2U2PLT1"/>
<feature type="transmembrane region" description="Helical" evidence="1">
    <location>
        <begin position="15"/>
        <end position="36"/>
    </location>
</feature>
<keyword evidence="1" id="KW-0472">Membrane</keyword>
<feature type="transmembrane region" description="Helical" evidence="1">
    <location>
        <begin position="48"/>
        <end position="65"/>
    </location>
</feature>
<sequence>MIERENRQKSPAKRFLFIFGLFMFVFYLVVGMAIIFWDGIPLHLEKQYRIVFGVFLIAYSFLRLVRLLQTRKDE</sequence>
<name>A0A2U2PLT1_9SPHI</name>